<dbReference type="Proteomes" id="UP000297245">
    <property type="component" value="Unassembled WGS sequence"/>
</dbReference>
<sequence length="463" mass="52191">MESHQILPPEILLSIMEELRDSTLSLQTAAFVCRAWRRPAQVYLFSRIHIRKSQDCSRLCNIFEKSPHLASHVNRLVIEQLDVREICGPIKDGTSNSEVSYLQSRDATEIASILGSTVRELGIAVYPLDRNNLKFLKQMKRVETLKIEEIDDVPIDILVELIQCMRNLTSLHLFGGEKDPHAEEYENDRSQLLKDITATPNGAPSAETTVDTPPFRLTRLTLDRTEHRLGLLNFLLDSKYFDLGALKDLDLTWMQAEDQFYIATLDYTFLDRLLRKVGTTLNSLTVRKVASDGALFVPSNLMDLSLVEHYTTNAVASPLQCLATLESFSITDQGYNLFDLSACLALLTSIPSSSLTRIHFKTLIDADEFTEMIPVSFSQPEEDPGRQWKAVDMLLRDENRFPVLKTVDITVALEYGCKANLLMWASGGPLANTSPCQCHHGTLWVVQDIVAQLVLKSVTIIQY</sequence>
<keyword evidence="3" id="KW-1185">Reference proteome</keyword>
<organism evidence="2 3">
    <name type="scientific">Dendrothele bispora (strain CBS 962.96)</name>
    <dbReference type="NCBI Taxonomy" id="1314807"/>
    <lineage>
        <taxon>Eukaryota</taxon>
        <taxon>Fungi</taxon>
        <taxon>Dikarya</taxon>
        <taxon>Basidiomycota</taxon>
        <taxon>Agaricomycotina</taxon>
        <taxon>Agaricomycetes</taxon>
        <taxon>Agaricomycetidae</taxon>
        <taxon>Agaricales</taxon>
        <taxon>Agaricales incertae sedis</taxon>
        <taxon>Dendrothele</taxon>
    </lineage>
</organism>
<evidence type="ECO:0000313" key="2">
    <source>
        <dbReference type="EMBL" id="THU92482.1"/>
    </source>
</evidence>
<gene>
    <name evidence="2" type="ORF">K435DRAFT_862453</name>
</gene>
<protein>
    <recommendedName>
        <fullName evidence="1">F-box domain-containing protein</fullName>
    </recommendedName>
</protein>
<dbReference type="InterPro" id="IPR036047">
    <property type="entry name" value="F-box-like_dom_sf"/>
</dbReference>
<dbReference type="OrthoDB" id="2125396at2759"/>
<dbReference type="AlphaFoldDB" id="A0A4S8LSJ9"/>
<name>A0A4S8LSJ9_DENBC</name>
<dbReference type="CDD" id="cd09917">
    <property type="entry name" value="F-box_SF"/>
    <property type="match status" value="1"/>
</dbReference>
<evidence type="ECO:0000313" key="3">
    <source>
        <dbReference type="Proteomes" id="UP000297245"/>
    </source>
</evidence>
<reference evidence="2 3" key="1">
    <citation type="journal article" date="2019" name="Nat. Ecol. Evol.">
        <title>Megaphylogeny resolves global patterns of mushroom evolution.</title>
        <authorList>
            <person name="Varga T."/>
            <person name="Krizsan K."/>
            <person name="Foldi C."/>
            <person name="Dima B."/>
            <person name="Sanchez-Garcia M."/>
            <person name="Sanchez-Ramirez S."/>
            <person name="Szollosi G.J."/>
            <person name="Szarkandi J.G."/>
            <person name="Papp V."/>
            <person name="Albert L."/>
            <person name="Andreopoulos W."/>
            <person name="Angelini C."/>
            <person name="Antonin V."/>
            <person name="Barry K.W."/>
            <person name="Bougher N.L."/>
            <person name="Buchanan P."/>
            <person name="Buyck B."/>
            <person name="Bense V."/>
            <person name="Catcheside P."/>
            <person name="Chovatia M."/>
            <person name="Cooper J."/>
            <person name="Damon W."/>
            <person name="Desjardin D."/>
            <person name="Finy P."/>
            <person name="Geml J."/>
            <person name="Haridas S."/>
            <person name="Hughes K."/>
            <person name="Justo A."/>
            <person name="Karasinski D."/>
            <person name="Kautmanova I."/>
            <person name="Kiss B."/>
            <person name="Kocsube S."/>
            <person name="Kotiranta H."/>
            <person name="LaButti K.M."/>
            <person name="Lechner B.E."/>
            <person name="Liimatainen K."/>
            <person name="Lipzen A."/>
            <person name="Lukacs Z."/>
            <person name="Mihaltcheva S."/>
            <person name="Morgado L.N."/>
            <person name="Niskanen T."/>
            <person name="Noordeloos M.E."/>
            <person name="Ohm R.A."/>
            <person name="Ortiz-Santana B."/>
            <person name="Ovrebo C."/>
            <person name="Racz N."/>
            <person name="Riley R."/>
            <person name="Savchenko A."/>
            <person name="Shiryaev A."/>
            <person name="Soop K."/>
            <person name="Spirin V."/>
            <person name="Szebenyi C."/>
            <person name="Tomsovsky M."/>
            <person name="Tulloss R.E."/>
            <person name="Uehling J."/>
            <person name="Grigoriev I.V."/>
            <person name="Vagvolgyi C."/>
            <person name="Papp T."/>
            <person name="Martin F.M."/>
            <person name="Miettinen O."/>
            <person name="Hibbett D.S."/>
            <person name="Nagy L.G."/>
        </authorList>
    </citation>
    <scope>NUCLEOTIDE SEQUENCE [LARGE SCALE GENOMIC DNA]</scope>
    <source>
        <strain evidence="2 3">CBS 962.96</strain>
    </source>
</reference>
<proteinExistence type="predicted"/>
<dbReference type="Pfam" id="PF12937">
    <property type="entry name" value="F-box-like"/>
    <property type="match status" value="1"/>
</dbReference>
<evidence type="ECO:0000259" key="1">
    <source>
        <dbReference type="Pfam" id="PF12937"/>
    </source>
</evidence>
<dbReference type="EMBL" id="ML179278">
    <property type="protein sequence ID" value="THU92482.1"/>
    <property type="molecule type" value="Genomic_DNA"/>
</dbReference>
<feature type="domain" description="F-box" evidence="1">
    <location>
        <begin position="6"/>
        <end position="51"/>
    </location>
</feature>
<accession>A0A4S8LSJ9</accession>
<dbReference type="SUPFAM" id="SSF81383">
    <property type="entry name" value="F-box domain"/>
    <property type="match status" value="1"/>
</dbReference>
<dbReference type="InterPro" id="IPR001810">
    <property type="entry name" value="F-box_dom"/>
</dbReference>
<dbReference type="Gene3D" id="1.20.1280.50">
    <property type="match status" value="1"/>
</dbReference>